<dbReference type="PANTHER" id="PTHR47371:SF3">
    <property type="entry name" value="PHOSPHOGLYCEROL TRANSFERASE I"/>
    <property type="match status" value="1"/>
</dbReference>
<dbReference type="GO" id="GO:0016787">
    <property type="term" value="F:hydrolase activity"/>
    <property type="evidence" value="ECO:0007669"/>
    <property type="project" value="UniProtKB-KW"/>
</dbReference>
<dbReference type="InterPro" id="IPR000917">
    <property type="entry name" value="Sulfatase_N"/>
</dbReference>
<dbReference type="RefSeq" id="WP_278229379.1">
    <property type="nucleotide sequence ID" value="NZ_JAOWLY010000017.1"/>
</dbReference>
<dbReference type="InterPro" id="IPR050448">
    <property type="entry name" value="OpgB/LTA_synthase_biosynth"/>
</dbReference>
<reference evidence="8" key="2">
    <citation type="journal article" date="2023" name="Food Microbiol.">
        <title>Evaluation of the fermentation potential of lactic acid bacteria isolated from herbs, fruits and vegetables as starter cultures in nut-based milk alternatives.</title>
        <authorList>
            <person name="Huang W."/>
            <person name="Dong A."/>
            <person name="Pham H.T."/>
            <person name="Zhou C."/>
            <person name="Huo Z."/>
            <person name="Watjen A.P."/>
            <person name="Prakash S."/>
            <person name="Bang-Berthelsen C.H."/>
            <person name="Turner M.S."/>
        </authorList>
    </citation>
    <scope>NUCLEOTIDE SEQUENCE</scope>
    <source>
        <strain evidence="8">3</strain>
    </source>
</reference>
<sequence>MGGGTTNVEFGVLTGFSYSFFNKQVNAFDFLNQNPTITQSITQYKNQSIAIHTHFKMGYHRNKVLPNLGFSKFIGREDMLKQNNGGKSEVFYSEGYLSDYTLFNRIFSEVKASSEPNLLVHGLSIQNHYPFTTEFKGNLKNHDILISGTKLDSEQKQLALYARGIKETDQSLEEFLKSLDNLNKNVTESCMEITILH</sequence>
<evidence type="ECO:0000256" key="6">
    <source>
        <dbReference type="ARBA" id="ARBA00023136"/>
    </source>
</evidence>
<gene>
    <name evidence="8" type="ORF">OGZ51_12505</name>
</gene>
<keyword evidence="3" id="KW-1003">Cell membrane</keyword>
<keyword evidence="6" id="KW-0472">Membrane</keyword>
<feature type="domain" description="Sulfatase N-terminal" evidence="7">
    <location>
        <begin position="3"/>
        <end position="186"/>
    </location>
</feature>
<dbReference type="Pfam" id="PF00884">
    <property type="entry name" value="Sulfatase"/>
    <property type="match status" value="1"/>
</dbReference>
<evidence type="ECO:0000313" key="8">
    <source>
        <dbReference type="EMBL" id="MDG4984966.1"/>
    </source>
</evidence>
<comment type="caution">
    <text evidence="8">The sequence shown here is derived from an EMBL/GenBank/DDBJ whole genome shotgun (WGS) entry which is preliminary data.</text>
</comment>
<reference evidence="8" key="1">
    <citation type="submission" date="2022-10" db="EMBL/GenBank/DDBJ databases">
        <authorList>
            <person name="Turner M.S."/>
            <person name="Huang W."/>
        </authorList>
    </citation>
    <scope>NUCLEOTIDE SEQUENCE</scope>
    <source>
        <strain evidence="8">3</strain>
    </source>
</reference>
<dbReference type="EMBL" id="JAOWLY010000017">
    <property type="protein sequence ID" value="MDG4984966.1"/>
    <property type="molecule type" value="Genomic_DNA"/>
</dbReference>
<evidence type="ECO:0000313" key="9">
    <source>
        <dbReference type="Proteomes" id="UP001152614"/>
    </source>
</evidence>
<evidence type="ECO:0000256" key="2">
    <source>
        <dbReference type="ARBA" id="ARBA00004936"/>
    </source>
</evidence>
<keyword evidence="8" id="KW-0378">Hydrolase</keyword>
<dbReference type="SUPFAM" id="SSF53649">
    <property type="entry name" value="Alkaline phosphatase-like"/>
    <property type="match status" value="1"/>
</dbReference>
<evidence type="ECO:0000256" key="5">
    <source>
        <dbReference type="ARBA" id="ARBA00022989"/>
    </source>
</evidence>
<comment type="pathway">
    <text evidence="2">Cell wall biogenesis; lipoteichoic acid biosynthesis.</text>
</comment>
<name>A0A9X4S802_9LACT</name>
<evidence type="ECO:0000259" key="7">
    <source>
        <dbReference type="Pfam" id="PF00884"/>
    </source>
</evidence>
<dbReference type="Proteomes" id="UP001152614">
    <property type="component" value="Unassembled WGS sequence"/>
</dbReference>
<protein>
    <submittedName>
        <fullName evidence="8">Sulfatase-like hydrolase/transferase</fullName>
    </submittedName>
</protein>
<dbReference type="Gene3D" id="3.40.720.10">
    <property type="entry name" value="Alkaline Phosphatase, subunit A"/>
    <property type="match status" value="1"/>
</dbReference>
<accession>A0A9X4S802</accession>
<dbReference type="AlphaFoldDB" id="A0A9X4S802"/>
<evidence type="ECO:0000256" key="1">
    <source>
        <dbReference type="ARBA" id="ARBA00004651"/>
    </source>
</evidence>
<evidence type="ECO:0000256" key="3">
    <source>
        <dbReference type="ARBA" id="ARBA00022475"/>
    </source>
</evidence>
<comment type="subcellular location">
    <subcellularLocation>
        <location evidence="1">Cell membrane</location>
        <topology evidence="1">Multi-pass membrane protein</topology>
    </subcellularLocation>
</comment>
<organism evidence="8 9">
    <name type="scientific">Lactococcus lactis</name>
    <dbReference type="NCBI Taxonomy" id="1358"/>
    <lineage>
        <taxon>Bacteria</taxon>
        <taxon>Bacillati</taxon>
        <taxon>Bacillota</taxon>
        <taxon>Bacilli</taxon>
        <taxon>Lactobacillales</taxon>
        <taxon>Streptococcaceae</taxon>
        <taxon>Lactococcus</taxon>
    </lineage>
</organism>
<dbReference type="InterPro" id="IPR017850">
    <property type="entry name" value="Alkaline_phosphatase_core_sf"/>
</dbReference>
<dbReference type="PANTHER" id="PTHR47371">
    <property type="entry name" value="LIPOTEICHOIC ACID SYNTHASE"/>
    <property type="match status" value="1"/>
</dbReference>
<dbReference type="GO" id="GO:0005886">
    <property type="term" value="C:plasma membrane"/>
    <property type="evidence" value="ECO:0007669"/>
    <property type="project" value="UniProtKB-SubCell"/>
</dbReference>
<evidence type="ECO:0000256" key="4">
    <source>
        <dbReference type="ARBA" id="ARBA00022692"/>
    </source>
</evidence>
<keyword evidence="4" id="KW-0812">Transmembrane</keyword>
<proteinExistence type="predicted"/>
<keyword evidence="5" id="KW-1133">Transmembrane helix</keyword>